<dbReference type="STRING" id="8030.ENSSSAP00000097040"/>
<evidence type="ECO:0000259" key="3">
    <source>
        <dbReference type="Pfam" id="PF20996"/>
    </source>
</evidence>
<dbReference type="InterPro" id="IPR013783">
    <property type="entry name" value="Ig-like_fold"/>
</dbReference>
<dbReference type="PANTHER" id="PTHR14537">
    <property type="entry name" value="FIBRONECTIN TYPE III DOMAIN-CONTAINING PROTEIN 11"/>
    <property type="match status" value="1"/>
</dbReference>
<dbReference type="CDD" id="cd00063">
    <property type="entry name" value="FN3"/>
    <property type="match status" value="1"/>
</dbReference>
<reference evidence="5" key="1">
    <citation type="submission" date="2025-08" db="UniProtKB">
        <authorList>
            <consortium name="RefSeq"/>
        </authorList>
    </citation>
    <scope>IDENTIFICATION</scope>
</reference>
<feature type="domain" description="DUF5581" evidence="3">
    <location>
        <begin position="38"/>
        <end position="207"/>
    </location>
</feature>
<organism evidence="4 5">
    <name type="scientific">Salmo salar</name>
    <name type="common">Atlantic salmon</name>
    <dbReference type="NCBI Taxonomy" id="8030"/>
    <lineage>
        <taxon>Eukaryota</taxon>
        <taxon>Metazoa</taxon>
        <taxon>Chordata</taxon>
        <taxon>Craniata</taxon>
        <taxon>Vertebrata</taxon>
        <taxon>Euteleostomi</taxon>
        <taxon>Actinopterygii</taxon>
        <taxon>Neopterygii</taxon>
        <taxon>Teleostei</taxon>
        <taxon>Protacanthopterygii</taxon>
        <taxon>Salmoniformes</taxon>
        <taxon>Salmonidae</taxon>
        <taxon>Salmoninae</taxon>
        <taxon>Salmo</taxon>
    </lineage>
</organism>
<feature type="domain" description="DUF5581" evidence="2">
    <location>
        <begin position="212"/>
        <end position="314"/>
    </location>
</feature>
<dbReference type="Proteomes" id="UP001652741">
    <property type="component" value="Chromosome ssa22"/>
</dbReference>
<evidence type="ECO:0000313" key="4">
    <source>
        <dbReference type="Proteomes" id="UP001652741"/>
    </source>
</evidence>
<feature type="region of interest" description="Disordered" evidence="1">
    <location>
        <begin position="1"/>
        <end position="38"/>
    </location>
</feature>
<dbReference type="InterPro" id="IPR003961">
    <property type="entry name" value="FN3_dom"/>
</dbReference>
<dbReference type="InterPro" id="IPR048317">
    <property type="entry name" value="DUF5581_C"/>
</dbReference>
<dbReference type="InterPro" id="IPR049231">
    <property type="entry name" value="DUF5581_N"/>
</dbReference>
<evidence type="ECO:0000256" key="1">
    <source>
        <dbReference type="SAM" id="MobiDB-lite"/>
    </source>
</evidence>
<dbReference type="Pfam" id="PF20996">
    <property type="entry name" value="DUF5581_N"/>
    <property type="match status" value="1"/>
</dbReference>
<dbReference type="KEGG" id="sasa:106583618"/>
<evidence type="ECO:0000313" key="5">
    <source>
        <dbReference type="RefSeq" id="XP_014023482.1"/>
    </source>
</evidence>
<evidence type="ECO:0000259" key="2">
    <source>
        <dbReference type="Pfam" id="PF17744"/>
    </source>
</evidence>
<sequence>MKRMMTPPSDDSDVSDQRHPMKSRCAGGQGGDSPGMDPKKWITFKDLHDQVTQLLSTKLNPCNIKQCKSKLDILNKCSYYLEVMRQDTLHQPDPQQQQNYLSNSTILHLIDPWKFQRMKKLGHSQVQIQLSLLEELYEQFCKGKVEMEAIASQSDYGDQEVAHINGRIAHLIKAFTDFDSTLMPGELHTKHRLISETGNAKVPQIHLRLSVKMPVMFDTSRSEALTDCARLHWEMAGQEQQEPGEQFEIRYKLLQPTNTEEGNQLGTVTCNSYCIQVNNLLPQRCYEFTVKRADACCLVYGLWNDTMVLRTMPLSPGGFTGSQEKRRRLFPW</sequence>
<dbReference type="InterPro" id="IPR036116">
    <property type="entry name" value="FN3_sf"/>
</dbReference>
<gene>
    <name evidence="5" type="primary">LOC106583618</name>
</gene>
<dbReference type="OrthoDB" id="8699528at2759"/>
<name>A0A1S3P797_SALSA</name>
<protein>
    <submittedName>
        <fullName evidence="5">Fibronectin type III domain-containing protein 11</fullName>
    </submittedName>
</protein>
<dbReference type="AlphaFoldDB" id="A0A1S3P797"/>
<accession>A0A1S3P797</accession>
<dbReference type="SUPFAM" id="SSF49265">
    <property type="entry name" value="Fibronectin type III"/>
    <property type="match status" value="1"/>
</dbReference>
<dbReference type="Pfam" id="PF17744">
    <property type="entry name" value="DUF5581"/>
    <property type="match status" value="1"/>
</dbReference>
<dbReference type="RefSeq" id="XP_014023482.1">
    <property type="nucleotide sequence ID" value="XM_014168007.2"/>
</dbReference>
<dbReference type="InterPro" id="IPR039581">
    <property type="entry name" value="FNDC11"/>
</dbReference>
<dbReference type="Gene3D" id="2.60.40.10">
    <property type="entry name" value="Immunoglobulins"/>
    <property type="match status" value="1"/>
</dbReference>
<proteinExistence type="predicted"/>
<dbReference type="PaxDb" id="8030-ENSSSAP00000097040"/>
<keyword evidence="4" id="KW-1185">Reference proteome</keyword>